<dbReference type="EMBL" id="FMZO01000001">
    <property type="protein sequence ID" value="SDC13622.1"/>
    <property type="molecule type" value="Genomic_DNA"/>
</dbReference>
<dbReference type="AlphaFoldDB" id="A0A1G6J489"/>
<dbReference type="RefSeq" id="WP_090388355.1">
    <property type="nucleotide sequence ID" value="NZ_FMZO01000001.1"/>
</dbReference>
<keyword evidence="5" id="KW-1185">Reference proteome</keyword>
<feature type="chain" id="PRO_5011506129" evidence="1">
    <location>
        <begin position="20"/>
        <end position="694"/>
    </location>
</feature>
<keyword evidence="1" id="KW-0732">Signal</keyword>
<dbReference type="InterPro" id="IPR011765">
    <property type="entry name" value="Pept_M16_N"/>
</dbReference>
<dbReference type="InterPro" id="IPR007863">
    <property type="entry name" value="Peptidase_M16_C"/>
</dbReference>
<accession>A0A1G6J489</accession>
<proteinExistence type="predicted"/>
<dbReference type="GO" id="GO:0046872">
    <property type="term" value="F:metal ion binding"/>
    <property type="evidence" value="ECO:0007669"/>
    <property type="project" value="InterPro"/>
</dbReference>
<dbReference type="InterPro" id="IPR050361">
    <property type="entry name" value="MPP/UQCRC_Complex"/>
</dbReference>
<dbReference type="STRING" id="1285928.SAMN04487894_101418"/>
<feature type="domain" description="Peptidase M16 N-terminal" evidence="2">
    <location>
        <begin position="52"/>
        <end position="168"/>
    </location>
</feature>
<dbReference type="SUPFAM" id="SSF63411">
    <property type="entry name" value="LuxS/MPP-like metallohydrolase"/>
    <property type="match status" value="2"/>
</dbReference>
<dbReference type="Pfam" id="PF05193">
    <property type="entry name" value="Peptidase_M16_C"/>
    <property type="match status" value="1"/>
</dbReference>
<evidence type="ECO:0000256" key="1">
    <source>
        <dbReference type="SAM" id="SignalP"/>
    </source>
</evidence>
<evidence type="ECO:0000259" key="2">
    <source>
        <dbReference type="Pfam" id="PF00675"/>
    </source>
</evidence>
<evidence type="ECO:0000259" key="3">
    <source>
        <dbReference type="Pfam" id="PF05193"/>
    </source>
</evidence>
<sequence length="694" mass="75399">MKKYILIAASAILMQPVIAQKIDRTHAPKAGPAPVIKINDPATFTLPNGITVLVVENKKVPKISATYSIDAGPITEGSKAGVTELMGAMLNEGTQKHTKAQFDEAVDQMGADVSLNSGGGRVAALDRYFEKAFDLFAEALLQPAFQQESFDKLKSQTITGLKTQEKDAKAIAGRVTDALLYGKDHPKGEFETETSVNGLTLGDIKEAYQKYITPSRGYLVFVGDITPARAKTLAQKAFGSWKGSLLTWPGLAQVKNPSKTEINLVDVPNAVQSIITVANLVSLPLSDPDYFPVTLANNILGGGSEARLFKNLREKHGFTYGAYSRIGSGRTQAAFSASASVRNAVTDSAITEFLNEIKHMRTDKVSDEELKNAKALYNGQFALGTESPSTVATYALNILTNKLQKDFYRTYLQKINAVTADDILRVAKKYFSYDNARIIVTGKAGEIKDGLQKLGYPVKEYDKFAEPVTAAIGTPTAGTAGIKAEDIIAKFISVTGGLEEWKKVTSIQATGTMSMQGMNLNVSMKAMPPNRSLMQISMGENTIMKRVLNGKAGYNMQMGQKKEMTPDEIANTDENGILPQADYQNGKYKLELQGVEKIDGKDAYKIKVTKPSGKAGIEFYDAASYLLVRQDNSLTAQGQEISQSVGLSNYKKIGNILYPLSMATSVQTPMGNQEFTMEFKEVKLNEGVSAEDFK</sequence>
<name>A0A1G6J489_NIADE</name>
<gene>
    <name evidence="4" type="ORF">SAMN04487894_101418</name>
</gene>
<dbReference type="PANTHER" id="PTHR11851">
    <property type="entry name" value="METALLOPROTEASE"/>
    <property type="match status" value="1"/>
</dbReference>
<dbReference type="Gene3D" id="3.30.830.10">
    <property type="entry name" value="Metalloenzyme, LuxS/M16 peptidase-like"/>
    <property type="match status" value="2"/>
</dbReference>
<protein>
    <submittedName>
        <fullName evidence="4">Predicted Zn-dependent peptidase</fullName>
    </submittedName>
</protein>
<dbReference type="PANTHER" id="PTHR11851:SF224">
    <property type="entry name" value="PROCESSING PROTEASE"/>
    <property type="match status" value="1"/>
</dbReference>
<feature type="signal peptide" evidence="1">
    <location>
        <begin position="1"/>
        <end position="19"/>
    </location>
</feature>
<dbReference type="Gene3D" id="2.50.20.10">
    <property type="entry name" value="Lipoprotein localisation LolA/LolB/LppX"/>
    <property type="match status" value="1"/>
</dbReference>
<dbReference type="Proteomes" id="UP000198757">
    <property type="component" value="Unassembled WGS sequence"/>
</dbReference>
<dbReference type="OrthoDB" id="9811314at2"/>
<organism evidence="4 5">
    <name type="scientific">Niabella drilacis (strain DSM 25811 / CCM 8410 / CCUG 62505 / LMG 26954 / E90)</name>
    <dbReference type="NCBI Taxonomy" id="1285928"/>
    <lineage>
        <taxon>Bacteria</taxon>
        <taxon>Pseudomonadati</taxon>
        <taxon>Bacteroidota</taxon>
        <taxon>Chitinophagia</taxon>
        <taxon>Chitinophagales</taxon>
        <taxon>Chitinophagaceae</taxon>
        <taxon>Niabella</taxon>
    </lineage>
</organism>
<reference evidence="5" key="1">
    <citation type="submission" date="2016-10" db="EMBL/GenBank/DDBJ databases">
        <authorList>
            <person name="Varghese N."/>
            <person name="Submissions S."/>
        </authorList>
    </citation>
    <scope>NUCLEOTIDE SEQUENCE [LARGE SCALE GENOMIC DNA]</scope>
    <source>
        <strain evidence="5">DSM 25811 / CCM 8410 / LMG 26954 / E90</strain>
    </source>
</reference>
<dbReference type="InterPro" id="IPR011249">
    <property type="entry name" value="Metalloenz_LuxS/M16"/>
</dbReference>
<evidence type="ECO:0000313" key="5">
    <source>
        <dbReference type="Proteomes" id="UP000198757"/>
    </source>
</evidence>
<feature type="domain" description="Peptidase M16 C-terminal" evidence="3">
    <location>
        <begin position="199"/>
        <end position="375"/>
    </location>
</feature>
<evidence type="ECO:0000313" key="4">
    <source>
        <dbReference type="EMBL" id="SDC13622.1"/>
    </source>
</evidence>
<dbReference type="Pfam" id="PF00675">
    <property type="entry name" value="Peptidase_M16"/>
    <property type="match status" value="1"/>
</dbReference>